<gene>
    <name evidence="1" type="ORF">NQ317_000925</name>
</gene>
<accession>A0ABQ9K208</accession>
<dbReference type="EMBL" id="JAPWTJ010000056">
    <property type="protein sequence ID" value="KAJ8983889.1"/>
    <property type="molecule type" value="Genomic_DNA"/>
</dbReference>
<sequence>MAESSKVEDLGKLSMIELKDILHRENELLKNSKLINKLPDKGESIKLFRARVEKEIEFRDELGEIEESFSNLPLGDKHEQKLYCMETAPRKERYKPFATLNKTLEVPPESNAFKLMEDCSRTNKPVQMINLPESIEILKEQDEKVKEEQMRAREKRLIEKLLADAAKYDSSSEYEDDTDTEY</sequence>
<dbReference type="PRINTS" id="PR02085">
    <property type="entry name" value="POLR2GRINL1"/>
</dbReference>
<proteinExistence type="predicted"/>
<dbReference type="Proteomes" id="UP001162164">
    <property type="component" value="Unassembled WGS sequence"/>
</dbReference>
<keyword evidence="2" id="KW-1185">Reference proteome</keyword>
<dbReference type="InterPro" id="IPR026213">
    <property type="entry name" value="GRINL1"/>
</dbReference>
<evidence type="ECO:0000313" key="1">
    <source>
        <dbReference type="EMBL" id="KAJ8983889.1"/>
    </source>
</evidence>
<dbReference type="Pfam" id="PF15328">
    <property type="entry name" value="GCOM2"/>
    <property type="match status" value="1"/>
</dbReference>
<comment type="caution">
    <text evidence="1">The sequence shown here is derived from an EMBL/GenBank/DDBJ whole genome shotgun (WGS) entry which is preliminary data.</text>
</comment>
<organism evidence="1 2">
    <name type="scientific">Molorchus minor</name>
    <dbReference type="NCBI Taxonomy" id="1323400"/>
    <lineage>
        <taxon>Eukaryota</taxon>
        <taxon>Metazoa</taxon>
        <taxon>Ecdysozoa</taxon>
        <taxon>Arthropoda</taxon>
        <taxon>Hexapoda</taxon>
        <taxon>Insecta</taxon>
        <taxon>Pterygota</taxon>
        <taxon>Neoptera</taxon>
        <taxon>Endopterygota</taxon>
        <taxon>Coleoptera</taxon>
        <taxon>Polyphaga</taxon>
        <taxon>Cucujiformia</taxon>
        <taxon>Chrysomeloidea</taxon>
        <taxon>Cerambycidae</taxon>
        <taxon>Lamiinae</taxon>
        <taxon>Monochamini</taxon>
        <taxon>Molorchus</taxon>
    </lineage>
</organism>
<reference evidence="1" key="1">
    <citation type="journal article" date="2023" name="Insect Mol. Biol.">
        <title>Genome sequencing provides insights into the evolution of gene families encoding plant cell wall-degrading enzymes in longhorned beetles.</title>
        <authorList>
            <person name="Shin N.R."/>
            <person name="Okamura Y."/>
            <person name="Kirsch R."/>
            <person name="Pauchet Y."/>
        </authorList>
    </citation>
    <scope>NUCLEOTIDE SEQUENCE</scope>
    <source>
        <strain evidence="1">MMC_N1</strain>
    </source>
</reference>
<evidence type="ECO:0000313" key="2">
    <source>
        <dbReference type="Proteomes" id="UP001162164"/>
    </source>
</evidence>
<protein>
    <submittedName>
        <fullName evidence="1">Uncharacterized protein</fullName>
    </submittedName>
</protein>
<name>A0ABQ9K208_9CUCU</name>